<sequence length="134" mass="14567">MLFALFWFNEDTVTDGLANGKPLVSPSSMLRMFSDGASGAACILNSSSTTTNTDTLDFSCHLGSSTVHVLLSRPVIMLFPVVEYSAKAVPCRFTVSPRGAGCPFTPGFVHSWKSPNTTLLTHALHRGHARKYFR</sequence>
<evidence type="ECO:0000313" key="2">
    <source>
        <dbReference type="Proteomes" id="UP000008063"/>
    </source>
</evidence>
<name>F8PIW3_SERL3</name>
<organism evidence="2">
    <name type="scientific">Serpula lacrymans var. lacrymans (strain S7.3)</name>
    <name type="common">Dry rot fungus</name>
    <dbReference type="NCBI Taxonomy" id="936435"/>
    <lineage>
        <taxon>Eukaryota</taxon>
        <taxon>Fungi</taxon>
        <taxon>Dikarya</taxon>
        <taxon>Basidiomycota</taxon>
        <taxon>Agaricomycotina</taxon>
        <taxon>Agaricomycetes</taxon>
        <taxon>Agaricomycetidae</taxon>
        <taxon>Boletales</taxon>
        <taxon>Coniophorineae</taxon>
        <taxon>Serpulaceae</taxon>
        <taxon>Serpula</taxon>
    </lineage>
</organism>
<protein>
    <submittedName>
        <fullName evidence="1">Uncharacterized protein</fullName>
    </submittedName>
</protein>
<keyword evidence="2" id="KW-1185">Reference proteome</keyword>
<dbReference type="EMBL" id="GL945475">
    <property type="protein sequence ID" value="EGO04063.1"/>
    <property type="molecule type" value="Genomic_DNA"/>
</dbReference>
<reference evidence="2" key="1">
    <citation type="journal article" date="2011" name="Science">
        <title>The plant cell wall-decomposing machinery underlies the functional diversity of forest fungi.</title>
        <authorList>
            <person name="Eastwood D.C."/>
            <person name="Floudas D."/>
            <person name="Binder M."/>
            <person name="Majcherczyk A."/>
            <person name="Schneider P."/>
            <person name="Aerts A."/>
            <person name="Asiegbu F.O."/>
            <person name="Baker S.E."/>
            <person name="Barry K."/>
            <person name="Bendiksby M."/>
            <person name="Blumentritt M."/>
            <person name="Coutinho P.M."/>
            <person name="Cullen D."/>
            <person name="de Vries R.P."/>
            <person name="Gathman A."/>
            <person name="Goodell B."/>
            <person name="Henrissat B."/>
            <person name="Ihrmark K."/>
            <person name="Kauserud H."/>
            <person name="Kohler A."/>
            <person name="LaButti K."/>
            <person name="Lapidus A."/>
            <person name="Lavin J.L."/>
            <person name="Lee Y.-H."/>
            <person name="Lindquist E."/>
            <person name="Lilly W."/>
            <person name="Lucas S."/>
            <person name="Morin E."/>
            <person name="Murat C."/>
            <person name="Oguiza J.A."/>
            <person name="Park J."/>
            <person name="Pisabarro A.G."/>
            <person name="Riley R."/>
            <person name="Rosling A."/>
            <person name="Salamov A."/>
            <person name="Schmidt O."/>
            <person name="Schmutz J."/>
            <person name="Skrede I."/>
            <person name="Stenlid J."/>
            <person name="Wiebenga A."/>
            <person name="Xie X."/>
            <person name="Kuees U."/>
            <person name="Hibbett D.S."/>
            <person name="Hoffmeister D."/>
            <person name="Hoegberg N."/>
            <person name="Martin F."/>
            <person name="Grigoriev I.V."/>
            <person name="Watkinson S.C."/>
        </authorList>
    </citation>
    <scope>NUCLEOTIDE SEQUENCE [LARGE SCALE GENOMIC DNA]</scope>
    <source>
        <strain evidence="2">strain S7.3</strain>
    </source>
</reference>
<dbReference type="AlphaFoldDB" id="F8PIW3"/>
<dbReference type="InParanoid" id="F8PIW3"/>
<accession>F8PIW3</accession>
<dbReference type="HOGENOM" id="CLU_1897478_0_0_1"/>
<gene>
    <name evidence="1" type="ORF">SERLA73DRAFT_175792</name>
</gene>
<dbReference type="Proteomes" id="UP000008063">
    <property type="component" value="Unassembled WGS sequence"/>
</dbReference>
<proteinExistence type="predicted"/>
<evidence type="ECO:0000313" key="1">
    <source>
        <dbReference type="EMBL" id="EGO04063.1"/>
    </source>
</evidence>